<evidence type="ECO:0000313" key="5">
    <source>
        <dbReference type="EMBL" id="CAF2157933.1"/>
    </source>
</evidence>
<evidence type="ECO:0000313" key="2">
    <source>
        <dbReference type="EMBL" id="CAF1312213.1"/>
    </source>
</evidence>
<evidence type="ECO:0000313" key="8">
    <source>
        <dbReference type="EMBL" id="CAF4107444.1"/>
    </source>
</evidence>
<dbReference type="Proteomes" id="UP000663834">
    <property type="component" value="Unassembled WGS sequence"/>
</dbReference>
<comment type="caution">
    <text evidence="3">The sequence shown here is derived from an EMBL/GenBank/DDBJ whole genome shotgun (WGS) entry which is preliminary data.</text>
</comment>
<evidence type="ECO:0000313" key="10">
    <source>
        <dbReference type="EMBL" id="CAF4763181.1"/>
    </source>
</evidence>
<feature type="region of interest" description="Disordered" evidence="1">
    <location>
        <begin position="70"/>
        <end position="97"/>
    </location>
</feature>
<organism evidence="3 12">
    <name type="scientific">Rotaria magnacalcarata</name>
    <dbReference type="NCBI Taxonomy" id="392030"/>
    <lineage>
        <taxon>Eukaryota</taxon>
        <taxon>Metazoa</taxon>
        <taxon>Spiralia</taxon>
        <taxon>Gnathifera</taxon>
        <taxon>Rotifera</taxon>
        <taxon>Eurotatoria</taxon>
        <taxon>Bdelloidea</taxon>
        <taxon>Philodinida</taxon>
        <taxon>Philodinidae</taxon>
        <taxon>Rotaria</taxon>
    </lineage>
</organism>
<evidence type="ECO:0000313" key="13">
    <source>
        <dbReference type="Proteomes" id="UP000663866"/>
    </source>
</evidence>
<gene>
    <name evidence="10" type="ORF">BYL167_LOCUS46598</name>
    <name evidence="3" type="ORF">CJN711_LOCUS18350</name>
    <name evidence="11" type="ORF">GIL414_LOCUS46122</name>
    <name evidence="2" type="ORF">KQP761_LOCUS5311</name>
    <name evidence="6" type="ORF">MBJ925_LOCUS39279</name>
    <name evidence="7" type="ORF">OVN521_LOCUS20640</name>
    <name evidence="8" type="ORF">SMN809_LOCUS17641</name>
    <name evidence="9" type="ORF">UXM345_LOCUS29434</name>
    <name evidence="5" type="ORF">WKI299_LOCUS31764</name>
    <name evidence="4" type="ORF">XDN619_LOCUS12298</name>
</gene>
<dbReference type="Proteomes" id="UP000663866">
    <property type="component" value="Unassembled WGS sequence"/>
</dbReference>
<sequence>MSQAQLLFCATTVILNESHESVGIIVETRVMIPIPSNSTMSRPLGGARGGGATGVRGIRGVQRTYGALRPQSARRGRGSPAGALRPQTARRGRAAPVGAGFRSGASAGVVRGGIVGGGGGDITIVTVDTDNDSDSDSVICLGDNECLCLTDC</sequence>
<keyword evidence="13" id="KW-1185">Reference proteome</keyword>
<dbReference type="EMBL" id="CAJOBH010132177">
    <property type="protein sequence ID" value="CAF4763181.1"/>
    <property type="molecule type" value="Genomic_DNA"/>
</dbReference>
<dbReference type="Proteomes" id="UP000663842">
    <property type="component" value="Unassembled WGS sequence"/>
</dbReference>
<dbReference type="Proteomes" id="UP000681967">
    <property type="component" value="Unassembled WGS sequence"/>
</dbReference>
<dbReference type="EMBL" id="CAJOBF010007227">
    <property type="protein sequence ID" value="CAF4227183.1"/>
    <property type="molecule type" value="Genomic_DNA"/>
</dbReference>
<dbReference type="AlphaFoldDB" id="A0A815FQ71"/>
<dbReference type="EMBL" id="CAJNOV010008658">
    <property type="protein sequence ID" value="CAF1329526.1"/>
    <property type="molecule type" value="Genomic_DNA"/>
</dbReference>
<dbReference type="EMBL" id="CAJOBG010004123">
    <property type="protein sequence ID" value="CAF4096179.1"/>
    <property type="molecule type" value="Genomic_DNA"/>
</dbReference>
<reference evidence="3" key="1">
    <citation type="submission" date="2021-02" db="EMBL/GenBank/DDBJ databases">
        <authorList>
            <person name="Nowell W R."/>
        </authorList>
    </citation>
    <scope>NUCLEOTIDE SEQUENCE</scope>
</reference>
<dbReference type="Proteomes" id="UP000663887">
    <property type="component" value="Unassembled WGS sequence"/>
</dbReference>
<protein>
    <submittedName>
        <fullName evidence="3">Uncharacterized protein</fullName>
    </submittedName>
</protein>
<evidence type="ECO:0000313" key="6">
    <source>
        <dbReference type="EMBL" id="CAF2268080.1"/>
    </source>
</evidence>
<evidence type="ECO:0000313" key="12">
    <source>
        <dbReference type="Proteomes" id="UP000663855"/>
    </source>
</evidence>
<dbReference type="EMBL" id="CAJNOW010001280">
    <property type="protein sequence ID" value="CAF1312213.1"/>
    <property type="molecule type" value="Genomic_DNA"/>
</dbReference>
<evidence type="ECO:0000313" key="4">
    <source>
        <dbReference type="EMBL" id="CAF2069717.1"/>
    </source>
</evidence>
<name>A0A815FQ71_9BILA</name>
<evidence type="ECO:0000256" key="1">
    <source>
        <dbReference type="SAM" id="MobiDB-lite"/>
    </source>
</evidence>
<dbReference type="Proteomes" id="UP000676336">
    <property type="component" value="Unassembled WGS sequence"/>
</dbReference>
<dbReference type="Proteomes" id="UP000663856">
    <property type="component" value="Unassembled WGS sequence"/>
</dbReference>
<dbReference type="EMBL" id="CAJNRF010014540">
    <property type="protein sequence ID" value="CAF2157933.1"/>
    <property type="molecule type" value="Genomic_DNA"/>
</dbReference>
<evidence type="ECO:0000313" key="7">
    <source>
        <dbReference type="EMBL" id="CAF4096179.1"/>
    </source>
</evidence>
<evidence type="ECO:0000313" key="11">
    <source>
        <dbReference type="EMBL" id="CAF4775526.1"/>
    </source>
</evidence>
<dbReference type="EMBL" id="CAJOBJ010143947">
    <property type="protein sequence ID" value="CAF4775526.1"/>
    <property type="molecule type" value="Genomic_DNA"/>
</dbReference>
<evidence type="ECO:0000313" key="3">
    <source>
        <dbReference type="EMBL" id="CAF1329526.1"/>
    </source>
</evidence>
<dbReference type="Proteomes" id="UP000681720">
    <property type="component" value="Unassembled WGS sequence"/>
</dbReference>
<dbReference type="Proteomes" id="UP000663855">
    <property type="component" value="Unassembled WGS sequence"/>
</dbReference>
<dbReference type="EMBL" id="CAJNRE010022056">
    <property type="protein sequence ID" value="CAF2268080.1"/>
    <property type="molecule type" value="Genomic_DNA"/>
</dbReference>
<dbReference type="EMBL" id="CAJNRG010004821">
    <property type="protein sequence ID" value="CAF2069717.1"/>
    <property type="molecule type" value="Genomic_DNA"/>
</dbReference>
<evidence type="ECO:0000313" key="9">
    <source>
        <dbReference type="EMBL" id="CAF4227183.1"/>
    </source>
</evidence>
<accession>A0A815FQ71</accession>
<dbReference type="Proteomes" id="UP000663824">
    <property type="component" value="Unassembled WGS sequence"/>
</dbReference>
<dbReference type="EMBL" id="CAJOBI010008237">
    <property type="protein sequence ID" value="CAF4107444.1"/>
    <property type="molecule type" value="Genomic_DNA"/>
</dbReference>
<proteinExistence type="predicted"/>